<reference evidence="1" key="1">
    <citation type="submission" date="2014-09" db="EMBL/GenBank/DDBJ databases">
        <authorList>
            <person name="Magalhaes I.L.F."/>
            <person name="Oliveira U."/>
            <person name="Santos F.R."/>
            <person name="Vidigal T.H.D.A."/>
            <person name="Brescovit A.D."/>
            <person name="Santos A.J."/>
        </authorList>
    </citation>
    <scope>NUCLEOTIDE SEQUENCE</scope>
    <source>
        <tissue evidence="1">Shoot tissue taken approximately 20 cm above the soil surface</tissue>
    </source>
</reference>
<organism evidence="1">
    <name type="scientific">Arundo donax</name>
    <name type="common">Giant reed</name>
    <name type="synonym">Donax arundinaceus</name>
    <dbReference type="NCBI Taxonomy" id="35708"/>
    <lineage>
        <taxon>Eukaryota</taxon>
        <taxon>Viridiplantae</taxon>
        <taxon>Streptophyta</taxon>
        <taxon>Embryophyta</taxon>
        <taxon>Tracheophyta</taxon>
        <taxon>Spermatophyta</taxon>
        <taxon>Magnoliopsida</taxon>
        <taxon>Liliopsida</taxon>
        <taxon>Poales</taxon>
        <taxon>Poaceae</taxon>
        <taxon>PACMAD clade</taxon>
        <taxon>Arundinoideae</taxon>
        <taxon>Arundineae</taxon>
        <taxon>Arundo</taxon>
    </lineage>
</organism>
<dbReference type="EMBL" id="GBRH01252344">
    <property type="protein sequence ID" value="JAD45551.1"/>
    <property type="molecule type" value="Transcribed_RNA"/>
</dbReference>
<evidence type="ECO:0000313" key="1">
    <source>
        <dbReference type="EMBL" id="JAD45551.1"/>
    </source>
</evidence>
<proteinExistence type="predicted"/>
<sequence length="30" mass="3261">MLVVHLQLDGFGVDLDADLSSGSRLIWLSC</sequence>
<accession>A0A0A9A390</accession>
<reference evidence="1" key="2">
    <citation type="journal article" date="2015" name="Data Brief">
        <title>Shoot transcriptome of the giant reed, Arundo donax.</title>
        <authorList>
            <person name="Barrero R.A."/>
            <person name="Guerrero F.D."/>
            <person name="Moolhuijzen P."/>
            <person name="Goolsby J.A."/>
            <person name="Tidwell J."/>
            <person name="Bellgard S.E."/>
            <person name="Bellgard M.I."/>
        </authorList>
    </citation>
    <scope>NUCLEOTIDE SEQUENCE</scope>
    <source>
        <tissue evidence="1">Shoot tissue taken approximately 20 cm above the soil surface</tissue>
    </source>
</reference>
<protein>
    <submittedName>
        <fullName evidence="1">Uncharacterized protein</fullName>
    </submittedName>
</protein>
<name>A0A0A9A390_ARUDO</name>
<dbReference type="AlphaFoldDB" id="A0A0A9A390"/>